<dbReference type="RefSeq" id="WP_013459951.1">
    <property type="nucleotide sequence ID" value="NC_014762.1"/>
</dbReference>
<evidence type="ECO:0000313" key="2">
    <source>
        <dbReference type="Proteomes" id="UP000008721"/>
    </source>
</evidence>
<protein>
    <recommendedName>
        <fullName evidence="3">N-acetyltransferase domain-containing protein</fullName>
    </recommendedName>
</protein>
<dbReference type="AlphaFoldDB" id="E4TWD6"/>
<dbReference type="SUPFAM" id="SSF55729">
    <property type="entry name" value="Acyl-CoA N-acyltransferases (Nat)"/>
    <property type="match status" value="1"/>
</dbReference>
<keyword evidence="2" id="KW-1185">Reference proteome</keyword>
<dbReference type="HOGENOM" id="CLU_112329_1_1_7"/>
<dbReference type="Proteomes" id="UP000008721">
    <property type="component" value="Chromosome"/>
</dbReference>
<dbReference type="EMBL" id="CP002355">
    <property type="protein sequence ID" value="ADR33754.1"/>
    <property type="molecule type" value="Genomic_DNA"/>
</dbReference>
<proteinExistence type="predicted"/>
<dbReference type="OrthoDB" id="8479334at2"/>
<accession>E4TWD6</accession>
<evidence type="ECO:0000313" key="1">
    <source>
        <dbReference type="EMBL" id="ADR33754.1"/>
    </source>
</evidence>
<name>E4TWD6_SULKY</name>
<dbReference type="InterPro" id="IPR016181">
    <property type="entry name" value="Acyl_CoA_acyltransferase"/>
</dbReference>
<dbReference type="Gene3D" id="3.40.630.30">
    <property type="match status" value="1"/>
</dbReference>
<sequence length="157" mass="18233">MQIIPVTEANIGIYYNLAQTYEAEFSPLTQKQPDPSGMYELDTYPGGDVLAFLLEIDNTPAGIAAIARKGDQGYEVCEFYVIPRFRKNSIGMRFAHAIWNNHPGSWEIKQLVAADYATRFWRKTIQRYENTTFSEELYDDPYWGNVTRQQFIINFMH</sequence>
<gene>
    <name evidence="1" type="ordered locus">Sulku_1091</name>
</gene>
<dbReference type="eggNOG" id="COG5628">
    <property type="taxonomic scope" value="Bacteria"/>
</dbReference>
<dbReference type="KEGG" id="sku:Sulku_1091"/>
<dbReference type="STRING" id="709032.Sulku_1091"/>
<evidence type="ECO:0008006" key="3">
    <source>
        <dbReference type="Google" id="ProtNLM"/>
    </source>
</evidence>
<reference evidence="1 2" key="1">
    <citation type="journal article" date="2012" name="Stand. Genomic Sci.">
        <title>Complete genome sequence of the sulfur compounds oxidizing chemolithoautotroph Sulfuricurvum kujiense type strain (YK-1(T)).</title>
        <authorList>
            <person name="Han C."/>
            <person name="Kotsyurbenko O."/>
            <person name="Chertkov O."/>
            <person name="Held B."/>
            <person name="Lapidus A."/>
            <person name="Nolan M."/>
            <person name="Lucas S."/>
            <person name="Hammon N."/>
            <person name="Deshpande S."/>
            <person name="Cheng J.F."/>
            <person name="Tapia R."/>
            <person name="Goodwin L.A."/>
            <person name="Pitluck S."/>
            <person name="Liolios K."/>
            <person name="Pagani I."/>
            <person name="Ivanova N."/>
            <person name="Mavromatis K."/>
            <person name="Mikhailova N."/>
            <person name="Pati A."/>
            <person name="Chen A."/>
            <person name="Palaniappan K."/>
            <person name="Land M."/>
            <person name="Hauser L."/>
            <person name="Chang Y.J."/>
            <person name="Jeffries C.D."/>
            <person name="Brambilla E.M."/>
            <person name="Rohde M."/>
            <person name="Spring S."/>
            <person name="Sikorski J."/>
            <person name="Goker M."/>
            <person name="Woyke T."/>
            <person name="Bristow J."/>
            <person name="Eisen J.A."/>
            <person name="Markowitz V."/>
            <person name="Hugenholtz P."/>
            <person name="Kyrpides N.C."/>
            <person name="Klenk H.P."/>
            <person name="Detter J.C."/>
        </authorList>
    </citation>
    <scope>NUCLEOTIDE SEQUENCE [LARGE SCALE GENOMIC DNA]</scope>
    <source>
        <strain evidence="2">ATCC BAA-921 / DSM 16994 / JCM 11577 / YK-1</strain>
    </source>
</reference>
<organism evidence="1 2">
    <name type="scientific">Sulfuricurvum kujiense (strain ATCC BAA-921 / DSM 16994 / JCM 11577 / YK-1)</name>
    <dbReference type="NCBI Taxonomy" id="709032"/>
    <lineage>
        <taxon>Bacteria</taxon>
        <taxon>Pseudomonadati</taxon>
        <taxon>Campylobacterota</taxon>
        <taxon>Epsilonproteobacteria</taxon>
        <taxon>Campylobacterales</taxon>
        <taxon>Sulfurimonadaceae</taxon>
        <taxon>Sulfuricurvum</taxon>
    </lineage>
</organism>